<dbReference type="Proteomes" id="UP000313359">
    <property type="component" value="Unassembled WGS sequence"/>
</dbReference>
<evidence type="ECO:0000313" key="1">
    <source>
        <dbReference type="EMBL" id="RPD54540.1"/>
    </source>
</evidence>
<reference evidence="1" key="1">
    <citation type="journal article" date="2018" name="Genome Biol. Evol.">
        <title>Genomics and development of Lentinus tigrinus, a white-rot wood-decaying mushroom with dimorphic fruiting bodies.</title>
        <authorList>
            <person name="Wu B."/>
            <person name="Xu Z."/>
            <person name="Knudson A."/>
            <person name="Carlson A."/>
            <person name="Chen N."/>
            <person name="Kovaka S."/>
            <person name="LaButti K."/>
            <person name="Lipzen A."/>
            <person name="Pennachio C."/>
            <person name="Riley R."/>
            <person name="Schakwitz W."/>
            <person name="Umezawa K."/>
            <person name="Ohm R.A."/>
            <person name="Grigoriev I.V."/>
            <person name="Nagy L.G."/>
            <person name="Gibbons J."/>
            <person name="Hibbett D."/>
        </authorList>
    </citation>
    <scope>NUCLEOTIDE SEQUENCE [LARGE SCALE GENOMIC DNA]</scope>
    <source>
        <strain evidence="1">ALCF2SS1-6</strain>
    </source>
</reference>
<accession>A0A5C2RV39</accession>
<sequence>MTTPIIPLELQELIIDSVQDRDHALFTETLKSCCLTCRAWLPRSIRRLYHRLIVGNLRPAQFDKLVRLIDTSPYVADAIEELVVGVVFQGTENVVGGVAIRAVLAGKLPRLRSLTLIGSGSLVQSAPPPLVVSSPPCRLPTLAGFPTLTTLHLSFVFFTSYVSFQRMFSSVPALRRLHASYVICNHTRIPPAFPSYPPLIPPLTHVVWYENATSAMLSPTSCGMYAGLSRTSRFPSPTRRNPALIKRSLSSTRIPTSSLSASPAWVRCGCARL</sequence>
<dbReference type="AlphaFoldDB" id="A0A5C2RV39"/>
<dbReference type="OrthoDB" id="2754420at2759"/>
<dbReference type="EMBL" id="ML122304">
    <property type="protein sequence ID" value="RPD54540.1"/>
    <property type="molecule type" value="Genomic_DNA"/>
</dbReference>
<organism evidence="1 2">
    <name type="scientific">Lentinus tigrinus ALCF2SS1-6</name>
    <dbReference type="NCBI Taxonomy" id="1328759"/>
    <lineage>
        <taxon>Eukaryota</taxon>
        <taxon>Fungi</taxon>
        <taxon>Dikarya</taxon>
        <taxon>Basidiomycota</taxon>
        <taxon>Agaricomycotina</taxon>
        <taxon>Agaricomycetes</taxon>
        <taxon>Polyporales</taxon>
        <taxon>Polyporaceae</taxon>
        <taxon>Lentinus</taxon>
    </lineage>
</organism>
<name>A0A5C2RV39_9APHY</name>
<proteinExistence type="predicted"/>
<gene>
    <name evidence="1" type="ORF">L227DRAFT_344702</name>
</gene>
<protein>
    <recommendedName>
        <fullName evidence="3">F-box domain-containing protein</fullName>
    </recommendedName>
</protein>
<keyword evidence="2" id="KW-1185">Reference proteome</keyword>
<evidence type="ECO:0000313" key="2">
    <source>
        <dbReference type="Proteomes" id="UP000313359"/>
    </source>
</evidence>
<evidence type="ECO:0008006" key="3">
    <source>
        <dbReference type="Google" id="ProtNLM"/>
    </source>
</evidence>
<dbReference type="SUPFAM" id="SSF52047">
    <property type="entry name" value="RNI-like"/>
    <property type="match status" value="1"/>
</dbReference>